<keyword evidence="13 16" id="KW-0472">Membrane</keyword>
<dbReference type="Pfam" id="PF00664">
    <property type="entry name" value="ABC_membrane"/>
    <property type="match status" value="2"/>
</dbReference>
<keyword evidence="8" id="KW-0547">Nucleotide-binding</keyword>
<dbReference type="Pfam" id="PF00005">
    <property type="entry name" value="ABC_tran"/>
    <property type="match status" value="2"/>
</dbReference>
<dbReference type="GO" id="GO:0000139">
    <property type="term" value="C:Golgi membrane"/>
    <property type="evidence" value="ECO:0007669"/>
    <property type="project" value="UniProtKB-SubCell"/>
</dbReference>
<dbReference type="PROSITE" id="PS00211">
    <property type="entry name" value="ABC_TRANSPORTER_1"/>
    <property type="match status" value="1"/>
</dbReference>
<evidence type="ECO:0000256" key="12">
    <source>
        <dbReference type="ARBA" id="ARBA00023034"/>
    </source>
</evidence>
<evidence type="ECO:0000256" key="13">
    <source>
        <dbReference type="ARBA" id="ARBA00023136"/>
    </source>
</evidence>
<dbReference type="FunFam" id="3.40.50.300:FF:003838">
    <property type="entry name" value="ATP-dependent bile acid permease, putative"/>
    <property type="match status" value="1"/>
</dbReference>
<evidence type="ECO:0000256" key="10">
    <source>
        <dbReference type="ARBA" id="ARBA00022968"/>
    </source>
</evidence>
<dbReference type="PANTHER" id="PTHR24223">
    <property type="entry name" value="ATP-BINDING CASSETTE SUB-FAMILY C"/>
    <property type="match status" value="1"/>
</dbReference>
<evidence type="ECO:0000313" key="19">
    <source>
        <dbReference type="EMBL" id="KAK5646554.1"/>
    </source>
</evidence>
<dbReference type="FunFam" id="3.40.50.300:FF:001418">
    <property type="entry name" value="Heparan sulfate 2-o-sulfotransferase"/>
    <property type="match status" value="1"/>
</dbReference>
<keyword evidence="15" id="KW-0325">Glycoprotein</keyword>
<dbReference type="SUPFAM" id="SSF52540">
    <property type="entry name" value="P-loop containing nucleoside triphosphate hydrolases"/>
    <property type="match status" value="3"/>
</dbReference>
<dbReference type="InterPro" id="IPR017871">
    <property type="entry name" value="ABC_transporter-like_CS"/>
</dbReference>
<proteinExistence type="inferred from homology"/>
<dbReference type="SUPFAM" id="SSF90123">
    <property type="entry name" value="ABC transporter transmembrane region"/>
    <property type="match status" value="2"/>
</dbReference>
<feature type="transmembrane region" description="Helical" evidence="16">
    <location>
        <begin position="756"/>
        <end position="778"/>
    </location>
</feature>
<evidence type="ECO:0000256" key="3">
    <source>
        <dbReference type="ARBA" id="ARBA00011233"/>
    </source>
</evidence>
<dbReference type="CDD" id="cd03250">
    <property type="entry name" value="ABCC_MRP_domain1"/>
    <property type="match status" value="1"/>
</dbReference>
<evidence type="ECO:0000313" key="20">
    <source>
        <dbReference type="Proteomes" id="UP001329430"/>
    </source>
</evidence>
<dbReference type="Proteomes" id="UP001329430">
    <property type="component" value="Chromosome 3"/>
</dbReference>
<feature type="transmembrane region" description="Helical" evidence="16">
    <location>
        <begin position="701"/>
        <end position="718"/>
    </location>
</feature>
<keyword evidence="14" id="KW-1015">Disulfide bond</keyword>
<feature type="transmembrane region" description="Helical" evidence="16">
    <location>
        <begin position="79"/>
        <end position="98"/>
    </location>
</feature>
<keyword evidence="5" id="KW-0808">Transferase</keyword>
<evidence type="ECO:0000256" key="8">
    <source>
        <dbReference type="ARBA" id="ARBA00022741"/>
    </source>
</evidence>
<feature type="transmembrane region" description="Helical" evidence="16">
    <location>
        <begin position="826"/>
        <end position="848"/>
    </location>
</feature>
<keyword evidence="20" id="KW-1185">Reference proteome</keyword>
<protein>
    <submittedName>
        <fullName evidence="19">Uncharacterized protein</fullName>
    </submittedName>
</protein>
<evidence type="ECO:0000256" key="15">
    <source>
        <dbReference type="ARBA" id="ARBA00023180"/>
    </source>
</evidence>
<evidence type="ECO:0000256" key="6">
    <source>
        <dbReference type="ARBA" id="ARBA00022692"/>
    </source>
</evidence>
<evidence type="ECO:0000256" key="16">
    <source>
        <dbReference type="SAM" id="Phobius"/>
    </source>
</evidence>
<feature type="transmembrane region" description="Helical" evidence="16">
    <location>
        <begin position="1401"/>
        <end position="1422"/>
    </location>
</feature>
<dbReference type="PANTHER" id="PTHR24223:SF448">
    <property type="entry name" value="FI20146P1-RELATED"/>
    <property type="match status" value="1"/>
</dbReference>
<dbReference type="InterPro" id="IPR050173">
    <property type="entry name" value="ABC_transporter_C-like"/>
</dbReference>
<dbReference type="GO" id="GO:0140359">
    <property type="term" value="F:ABC-type transporter activity"/>
    <property type="evidence" value="ECO:0007669"/>
    <property type="project" value="InterPro"/>
</dbReference>
<gene>
    <name evidence="19" type="ORF">RI129_005018</name>
</gene>
<feature type="transmembrane region" description="Helical" evidence="16">
    <location>
        <begin position="939"/>
        <end position="960"/>
    </location>
</feature>
<dbReference type="FunFam" id="3.40.50.300:FF:000973">
    <property type="entry name" value="Multidrug resistance-associated protein 4"/>
    <property type="match status" value="1"/>
</dbReference>
<feature type="transmembrane region" description="Helical" evidence="16">
    <location>
        <begin position="854"/>
        <end position="873"/>
    </location>
</feature>
<evidence type="ECO:0000256" key="2">
    <source>
        <dbReference type="ARBA" id="ARBA00010569"/>
    </source>
</evidence>
<evidence type="ECO:0000256" key="1">
    <source>
        <dbReference type="ARBA" id="ARBA00004323"/>
    </source>
</evidence>
<feature type="domain" description="ABC transporter" evidence="17">
    <location>
        <begin position="421"/>
        <end position="644"/>
    </location>
</feature>
<evidence type="ECO:0000259" key="17">
    <source>
        <dbReference type="PROSITE" id="PS50893"/>
    </source>
</evidence>
<evidence type="ECO:0000256" key="14">
    <source>
        <dbReference type="ARBA" id="ARBA00023157"/>
    </source>
</evidence>
<sequence length="1730" mass="197020">MESVEKSDKIPNPRKNANFFSILTFAYTIPTLLKGFNKELTEADIPMILKQHSSKILGDALEKSWKIETKKARPSLWKALARVFLMEFVVLGLLLFFLEVVLKILQSLSLAHLLTFYTRPGTVNETSSYMHAGVIVGCCYLNVLMGHNYMQLLHVFGMKLRIACCSLIYRKSLRIKKTVLGGCSIGEMVNLLSNDVNRCDRAANHAHNLWVCPLETIIIIYILHNRLGFVSVIGILFMISFVPLQLFMGKKNYTFRLQTAFKTDERVQLMNEVLTGMQVIKMYAWEQPFTKLVEMLRKLEIRHVRSAAYIKGLLSAFSGFTSRCAISLTIITHVLLGNVPQAEYVFVVISFYNILRQAITVHFPGGITELSDLQVSITRLQAFLTLEEVDHDPRDQHSGGIKVDNDKLSTQNGNELKNIRVYLKHVCAQWSPNCQTKVLSDINLTLRGKQLTAIIGPVGSGKTSLLQALLKELPLSSGILHSEGTISYASQEPWVFAGTIQQNIVFGETINLKRYRDVIKVCALERDLNCLPNADKTLVGSRGITLSGGQRARINLARAIYKRADIYLLDDPLSAVDTHVGRHLFSECILNFLKQKCVVLVTHKLHFLKNVESIYLLENGTIITYGSYDDLKNSGIGYTTLLDRDTGPILHENEPLKESLFYDDNNSSLHSESVNADKEGIASGVISSDVYASYMRAGGSILRLILIVLVFILTYAASHGSDYFLTYWVNVEQAKASNSSTLHTTYSLDFTRNTYVIIYIVLMLVMVICSLFGTLRFYNFCMKASKNLHNTMLTSIIKAPMRFFNSNNSGRILNRFSKDIGMVDDILPSVAVDCITISISVLAIMITVCFLNPWMLITTTIILTLFYLLRIFYLATSRSVKRLEGTTRSPVFGHMSASLEGLTTIRAFGAERILENEFDNHQDLHSAVWYTFLISSRAFGFWLDMVCVSYIAITTFGFFINGTEQFGGNVGLAITQAMALTGAFQWGMRQWCEFENLMTSVERVVEYIHIKSEPETWKSIPSSNWPHKGNIEFQSVSLKYTEKDPNVLKQLSFTISSNEKVGIVGRTGAGKTSLIQALFRLSPISGTILIDGIDISTVPLYNLRSKISIIPQEPVLFSGLLRKNLDPFDEHTDEKLWKALEEVDLKPLIADLPFGLTSVVWGRWDEVLCKVEFCLNNTVCRSTGDTPFRLLFGINQRYEVDDLLSDFVEAENDRDLVRIRDNAESEILKNQEYNANYYNKTHKKAVLYNVNVLDKFDNTGQNFRVNSKISMSSSSSAEKVARYILCALHDLRKFVQSSKDGVSERVLTRILEKEYSVSNNCMKHIKPALKYGIKFGAIRKDGNKYLLGNVLPNILEARRKSKLPQIKCICGSTQSNIALDEEIEENHEESNNETENHKKKIIWLGCFLTIICVSCIVIFYQLQIYKLYDEIDKLAQLQRKASTEILGQKSDINFENDLVVIYNRVPKTGSTSFVGIAYDLCKRNHFRVLHINITANNHVLSLPNQIKFVENITHWNIMKPALYHGHFAFLDFSRFGARKPLFINIIRKPLDRLISYYYFLRYGDNFRPYLVRRKHGNTMTFDECVKNDLPDCDPNNMWLQVPFFCGHSANCWKPGNKWALTEAKKNLVNNYLLVGVTEELDDFIKILEIALPRMFKGALDHYLNSNKSHLRQTVQKDIPTDETIRKIQRTTVWQMENELYEFALEQFHFMKKQTLGDKPQKFIYEKIRPK</sequence>
<feature type="transmembrane region" description="Helical" evidence="16">
    <location>
        <begin position="966"/>
        <end position="988"/>
    </location>
</feature>
<dbReference type="Gene3D" id="3.40.50.300">
    <property type="entry name" value="P-loop containing nucleotide triphosphate hydrolases"/>
    <property type="match status" value="3"/>
</dbReference>
<feature type="transmembrane region" description="Helical" evidence="16">
    <location>
        <begin position="206"/>
        <end position="223"/>
    </location>
</feature>
<dbReference type="InterPro" id="IPR005331">
    <property type="entry name" value="Sulfotransferase"/>
</dbReference>
<dbReference type="InterPro" id="IPR036640">
    <property type="entry name" value="ABC1_TM_sf"/>
</dbReference>
<comment type="subcellular location">
    <subcellularLocation>
        <location evidence="1">Golgi apparatus membrane</location>
        <topology evidence="1">Single-pass type II membrane protein</topology>
    </subcellularLocation>
</comment>
<reference evidence="19 20" key="1">
    <citation type="journal article" date="2024" name="Insects">
        <title>An Improved Chromosome-Level Genome Assembly of the Firefly Pyrocoelia pectoralis.</title>
        <authorList>
            <person name="Fu X."/>
            <person name="Meyer-Rochow V.B."/>
            <person name="Ballantyne L."/>
            <person name="Zhu X."/>
        </authorList>
    </citation>
    <scope>NUCLEOTIDE SEQUENCE [LARGE SCALE GENOMIC DNA]</scope>
    <source>
        <strain evidence="19">XCY_ONT2</strain>
    </source>
</reference>
<dbReference type="SMART" id="SM00382">
    <property type="entry name" value="AAA"/>
    <property type="match status" value="2"/>
</dbReference>
<dbReference type="PROSITE" id="PS50929">
    <property type="entry name" value="ABC_TM1F"/>
    <property type="match status" value="2"/>
</dbReference>
<evidence type="ECO:0000256" key="4">
    <source>
        <dbReference type="ARBA" id="ARBA00022448"/>
    </source>
</evidence>
<dbReference type="FunFam" id="1.20.1560.10:FF:000014">
    <property type="entry name" value="Multidrug resistance-associated protein member 4"/>
    <property type="match status" value="1"/>
</dbReference>
<keyword evidence="4" id="KW-0813">Transport</keyword>
<keyword evidence="9" id="KW-0067">ATP-binding</keyword>
<evidence type="ECO:0000259" key="18">
    <source>
        <dbReference type="PROSITE" id="PS50929"/>
    </source>
</evidence>
<comment type="similarity">
    <text evidence="2">Belongs to the sulfotransferase 3 family.</text>
</comment>
<dbReference type="GO" id="GO:0016887">
    <property type="term" value="F:ATP hydrolysis activity"/>
    <property type="evidence" value="ECO:0007669"/>
    <property type="project" value="InterPro"/>
</dbReference>
<dbReference type="GO" id="GO:0005524">
    <property type="term" value="F:ATP binding"/>
    <property type="evidence" value="ECO:0007669"/>
    <property type="project" value="UniProtKB-KW"/>
</dbReference>
<dbReference type="GO" id="GO:0015012">
    <property type="term" value="P:heparan sulfate proteoglycan biosynthetic process"/>
    <property type="evidence" value="ECO:0007669"/>
    <property type="project" value="UniProtKB-ARBA"/>
</dbReference>
<dbReference type="EMBL" id="JAVRBK010000003">
    <property type="protein sequence ID" value="KAK5646554.1"/>
    <property type="molecule type" value="Genomic_DNA"/>
</dbReference>
<evidence type="ECO:0000256" key="9">
    <source>
        <dbReference type="ARBA" id="ARBA00022840"/>
    </source>
</evidence>
<organism evidence="19 20">
    <name type="scientific">Pyrocoelia pectoralis</name>
    <dbReference type="NCBI Taxonomy" id="417401"/>
    <lineage>
        <taxon>Eukaryota</taxon>
        <taxon>Metazoa</taxon>
        <taxon>Ecdysozoa</taxon>
        <taxon>Arthropoda</taxon>
        <taxon>Hexapoda</taxon>
        <taxon>Insecta</taxon>
        <taxon>Pterygota</taxon>
        <taxon>Neoptera</taxon>
        <taxon>Endopterygota</taxon>
        <taxon>Coleoptera</taxon>
        <taxon>Polyphaga</taxon>
        <taxon>Elateriformia</taxon>
        <taxon>Elateroidea</taxon>
        <taxon>Lampyridae</taxon>
        <taxon>Lampyrinae</taxon>
        <taxon>Pyrocoelia</taxon>
    </lineage>
</organism>
<evidence type="ECO:0000256" key="5">
    <source>
        <dbReference type="ARBA" id="ARBA00022679"/>
    </source>
</evidence>
<evidence type="ECO:0000256" key="7">
    <source>
        <dbReference type="ARBA" id="ARBA00022737"/>
    </source>
</evidence>
<dbReference type="InterPro" id="IPR003593">
    <property type="entry name" value="AAA+_ATPase"/>
</dbReference>
<keyword evidence="11 16" id="KW-1133">Transmembrane helix</keyword>
<dbReference type="Gene3D" id="1.20.1560.10">
    <property type="entry name" value="ABC transporter type 1, transmembrane domain"/>
    <property type="match status" value="2"/>
</dbReference>
<dbReference type="InterPro" id="IPR027417">
    <property type="entry name" value="P-loop_NTPase"/>
</dbReference>
<feature type="transmembrane region" description="Helical" evidence="16">
    <location>
        <begin position="229"/>
        <end position="248"/>
    </location>
</feature>
<name>A0AAN7VHK9_9COLE</name>
<keyword evidence="10" id="KW-0735">Signal-anchor</keyword>
<dbReference type="InterPro" id="IPR011527">
    <property type="entry name" value="ABC1_TM_dom"/>
</dbReference>
<dbReference type="GO" id="GO:0004394">
    <property type="term" value="F:heparan sulfate 2-sulfotransferase activity"/>
    <property type="evidence" value="ECO:0007669"/>
    <property type="project" value="UniProtKB-ARBA"/>
</dbReference>
<accession>A0AAN7VHK9</accession>
<dbReference type="InterPro" id="IPR003439">
    <property type="entry name" value="ABC_transporter-like_ATP-bd"/>
</dbReference>
<comment type="subunit">
    <text evidence="3">Homotrimer.</text>
</comment>
<dbReference type="Pfam" id="PF03567">
    <property type="entry name" value="Sulfotransfer_2"/>
    <property type="match status" value="1"/>
</dbReference>
<comment type="caution">
    <text evidence="19">The sequence shown here is derived from an EMBL/GenBank/DDBJ whole genome shotgun (WGS) entry which is preliminary data.</text>
</comment>
<keyword evidence="12" id="KW-0333">Golgi apparatus</keyword>
<feature type="domain" description="ABC transmembrane type-1" evidence="18">
    <location>
        <begin position="90"/>
        <end position="360"/>
    </location>
</feature>
<keyword evidence="7" id="KW-0677">Repeat</keyword>
<evidence type="ECO:0000256" key="11">
    <source>
        <dbReference type="ARBA" id="ARBA00022989"/>
    </source>
</evidence>
<keyword evidence="6 16" id="KW-0812">Transmembrane</keyword>
<dbReference type="PROSITE" id="PS50893">
    <property type="entry name" value="ABC_TRANSPORTER_2"/>
    <property type="match status" value="1"/>
</dbReference>
<dbReference type="FunFam" id="1.20.1560.10:FF:000026">
    <property type="entry name" value="Multidrug resistance-associated protein lethal(2)03659"/>
    <property type="match status" value="1"/>
</dbReference>
<feature type="domain" description="ABC transmembrane type-1" evidence="18">
    <location>
        <begin position="705"/>
        <end position="996"/>
    </location>
</feature>